<evidence type="ECO:0000313" key="1">
    <source>
        <dbReference type="EMBL" id="CAM9873675.1"/>
    </source>
</evidence>
<sequence>MPLSSRSALSSARPPAAAYLGPRLTRELTPPSLSGTDLGSNRELQHRAGDPSHGARVAGGLRPRCRLVLSPAPSTLCVQPQR</sequence>
<proteinExistence type="predicted"/>
<evidence type="ECO:0000313" key="2">
    <source>
        <dbReference type="Proteomes" id="UP001162501"/>
    </source>
</evidence>
<reference evidence="1" key="2">
    <citation type="submission" date="2025-03" db="EMBL/GenBank/DDBJ databases">
        <authorList>
            <consortium name="ELIXIR-Norway"/>
            <consortium name="Elixir Norway"/>
        </authorList>
    </citation>
    <scope>NUCLEOTIDE SEQUENCE</scope>
</reference>
<protein>
    <submittedName>
        <fullName evidence="1">Uncharacterized protein</fullName>
    </submittedName>
</protein>
<reference evidence="1" key="1">
    <citation type="submission" date="2023-05" db="EMBL/GenBank/DDBJ databases">
        <authorList>
            <consortium name="ELIXIR-Norway"/>
        </authorList>
    </citation>
    <scope>NUCLEOTIDE SEQUENCE</scope>
</reference>
<gene>
    <name evidence="1" type="ORF">MRATA1EN22A_LOCUS8695</name>
</gene>
<name>A0AC59YQN3_RANTA</name>
<organism evidence="1 2">
    <name type="scientific">Rangifer tarandus platyrhynchus</name>
    <name type="common">Svalbard reindeer</name>
    <dbReference type="NCBI Taxonomy" id="3082113"/>
    <lineage>
        <taxon>Eukaryota</taxon>
        <taxon>Metazoa</taxon>
        <taxon>Chordata</taxon>
        <taxon>Craniata</taxon>
        <taxon>Vertebrata</taxon>
        <taxon>Euteleostomi</taxon>
        <taxon>Mammalia</taxon>
        <taxon>Eutheria</taxon>
        <taxon>Laurasiatheria</taxon>
        <taxon>Artiodactyla</taxon>
        <taxon>Ruminantia</taxon>
        <taxon>Pecora</taxon>
        <taxon>Cervidae</taxon>
        <taxon>Odocoileinae</taxon>
        <taxon>Rangifer</taxon>
    </lineage>
</organism>
<dbReference type="EMBL" id="OX596103">
    <property type="protein sequence ID" value="CAM9873675.1"/>
    <property type="molecule type" value="Genomic_DNA"/>
</dbReference>
<dbReference type="Proteomes" id="UP001162501">
    <property type="component" value="Chromosome 19"/>
</dbReference>
<accession>A0AC59YQN3</accession>